<dbReference type="EMBL" id="JARZHI010000009">
    <property type="protein sequence ID" value="MDI1430479.1"/>
    <property type="molecule type" value="Genomic_DNA"/>
</dbReference>
<organism evidence="2 3">
    <name type="scientific">Polyangium sorediatum</name>
    <dbReference type="NCBI Taxonomy" id="889274"/>
    <lineage>
        <taxon>Bacteria</taxon>
        <taxon>Pseudomonadati</taxon>
        <taxon>Myxococcota</taxon>
        <taxon>Polyangia</taxon>
        <taxon>Polyangiales</taxon>
        <taxon>Polyangiaceae</taxon>
        <taxon>Polyangium</taxon>
    </lineage>
</organism>
<evidence type="ECO:0000313" key="3">
    <source>
        <dbReference type="Proteomes" id="UP001160301"/>
    </source>
</evidence>
<reference evidence="2 3" key="1">
    <citation type="submission" date="2023-04" db="EMBL/GenBank/DDBJ databases">
        <title>The genome sequence of Polyangium sorediatum DSM14670.</title>
        <authorList>
            <person name="Zhang X."/>
        </authorList>
    </citation>
    <scope>NUCLEOTIDE SEQUENCE [LARGE SCALE GENOMIC DNA]</scope>
    <source>
        <strain evidence="2 3">DSM 14670</strain>
    </source>
</reference>
<protein>
    <submittedName>
        <fullName evidence="2">Uncharacterized protein</fullName>
    </submittedName>
</protein>
<feature type="chain" id="PRO_5045289530" evidence="1">
    <location>
        <begin position="39"/>
        <end position="478"/>
    </location>
</feature>
<name>A0ABT6NQ80_9BACT</name>
<proteinExistence type="predicted"/>
<keyword evidence="1" id="KW-0732">Signal</keyword>
<keyword evidence="3" id="KW-1185">Reference proteome</keyword>
<dbReference type="Proteomes" id="UP001160301">
    <property type="component" value="Unassembled WGS sequence"/>
</dbReference>
<comment type="caution">
    <text evidence="2">The sequence shown here is derived from an EMBL/GenBank/DDBJ whole genome shotgun (WGS) entry which is preliminary data.</text>
</comment>
<dbReference type="RefSeq" id="WP_136969622.1">
    <property type="nucleotide sequence ID" value="NZ_JARZHI010000009.1"/>
</dbReference>
<evidence type="ECO:0000313" key="2">
    <source>
        <dbReference type="EMBL" id="MDI1430479.1"/>
    </source>
</evidence>
<feature type="signal peptide" evidence="1">
    <location>
        <begin position="1"/>
        <end position="38"/>
    </location>
</feature>
<sequence>MKKRGLVQRLGLRIASGVLRPKPLAAALALATLAPATAAGQDQPWLADRRFTVGPGYRVGDYELHPGVALEFGYDSNFFLRASEGDAAGEPVGAMRLRVTPSFSFSTLGPQRKAGGASQAPPTAEFSGGLSVTYNEFFPVSGPAEGKERMWQQRNFSGLFDMRLNILPTRPWSGSLYASVGRLIQPTQEGVIRDDFSESYNRFTPTAGAELVWNPGSGLLDWRLGYNFAGTVFESSRFSGLTNIHHTFQTRGRWRFLPRSALLYDARIGIVQYLDAGEKTGSTPLRVQLGYNGLITKNFGALIMAGWGASFYDPSSTETAETVQDFDSLIGQAELRYFLTPNPSVDPQAASTTLSSVSLGFTRDFYDSYIGSYFERDRGYLKLTYFFGGRFVVIVDVGVGALVNPTINTPSIQENPWTDVRIDASGFAEYRFKDAFGINTTLRYNSRISDNSLTIPGIGEDKLQWQQFEAYLGARWLM</sequence>
<gene>
    <name evidence="2" type="ORF">QHF89_13265</name>
</gene>
<evidence type="ECO:0000256" key="1">
    <source>
        <dbReference type="SAM" id="SignalP"/>
    </source>
</evidence>
<accession>A0ABT6NQ80</accession>